<keyword evidence="7" id="KW-0347">Helicase</keyword>
<dbReference type="EMBL" id="JBEWLZ010000003">
    <property type="protein sequence ID" value="MET1489790.1"/>
    <property type="molecule type" value="Genomic_DNA"/>
</dbReference>
<organism evidence="12 13">
    <name type="scientific">Uliginosibacterium paludis</name>
    <dbReference type="NCBI Taxonomy" id="1615952"/>
    <lineage>
        <taxon>Bacteria</taxon>
        <taxon>Pseudomonadati</taxon>
        <taxon>Pseudomonadota</taxon>
        <taxon>Betaproteobacteria</taxon>
        <taxon>Rhodocyclales</taxon>
        <taxon>Zoogloeaceae</taxon>
        <taxon>Uliginosibacterium</taxon>
    </lineage>
</organism>
<dbReference type="InterPro" id="IPR006474">
    <property type="entry name" value="Helicase_Cas3_CRISPR-ass_core"/>
</dbReference>
<evidence type="ECO:0000256" key="7">
    <source>
        <dbReference type="ARBA" id="ARBA00022806"/>
    </source>
</evidence>
<proteinExistence type="inferred from homology"/>
<dbReference type="InterPro" id="IPR038257">
    <property type="entry name" value="CRISPR-assoc_Cas3_HD_sf"/>
</dbReference>
<dbReference type="SUPFAM" id="SSF109604">
    <property type="entry name" value="HD-domain/PDEase-like"/>
    <property type="match status" value="1"/>
</dbReference>
<keyword evidence="9" id="KW-0051">Antiviral defense</keyword>
<evidence type="ECO:0000256" key="5">
    <source>
        <dbReference type="ARBA" id="ARBA00022741"/>
    </source>
</evidence>
<dbReference type="SUPFAM" id="SSF52540">
    <property type="entry name" value="P-loop containing nucleoside triphosphate hydrolases"/>
    <property type="match status" value="1"/>
</dbReference>
<dbReference type="InterPro" id="IPR027417">
    <property type="entry name" value="P-loop_NTPase"/>
</dbReference>
<evidence type="ECO:0000256" key="3">
    <source>
        <dbReference type="ARBA" id="ARBA00022722"/>
    </source>
</evidence>
<comment type="similarity">
    <text evidence="2">In the central section; belongs to the CRISPR-associated helicase Cas3 family.</text>
</comment>
<dbReference type="InterPro" id="IPR054712">
    <property type="entry name" value="Cas3-like_dom"/>
</dbReference>
<dbReference type="Proteomes" id="UP001548590">
    <property type="component" value="Unassembled WGS sequence"/>
</dbReference>
<dbReference type="Pfam" id="PF00270">
    <property type="entry name" value="DEAD"/>
    <property type="match status" value="1"/>
</dbReference>
<evidence type="ECO:0000256" key="8">
    <source>
        <dbReference type="ARBA" id="ARBA00022840"/>
    </source>
</evidence>
<dbReference type="Gene3D" id="3.40.50.300">
    <property type="entry name" value="P-loop containing nucleotide triphosphate hydrolases"/>
    <property type="match status" value="1"/>
</dbReference>
<keyword evidence="6" id="KW-0378">Hydrolase</keyword>
<evidence type="ECO:0000256" key="9">
    <source>
        <dbReference type="ARBA" id="ARBA00023118"/>
    </source>
</evidence>
<reference evidence="12 13" key="1">
    <citation type="submission" date="2024-07" db="EMBL/GenBank/DDBJ databases">
        <title>Uliginosibacterium paludis KCTC:42655.</title>
        <authorList>
            <person name="Kim M.K."/>
        </authorList>
    </citation>
    <scope>NUCLEOTIDE SEQUENCE [LARGE SCALE GENOMIC DNA]</scope>
    <source>
        <strain evidence="12 13">KCTC 42655</strain>
    </source>
</reference>
<dbReference type="PANTHER" id="PTHR24031">
    <property type="entry name" value="RNA HELICASE"/>
    <property type="match status" value="1"/>
</dbReference>
<keyword evidence="5" id="KW-0547">Nucleotide-binding</keyword>
<keyword evidence="3" id="KW-0540">Nuclease</keyword>
<dbReference type="Gene3D" id="1.10.3210.30">
    <property type="match status" value="1"/>
</dbReference>
<dbReference type="CDD" id="cd17930">
    <property type="entry name" value="DEXHc_cas3"/>
    <property type="match status" value="1"/>
</dbReference>
<evidence type="ECO:0000259" key="10">
    <source>
        <dbReference type="PROSITE" id="PS51192"/>
    </source>
</evidence>
<evidence type="ECO:0000256" key="2">
    <source>
        <dbReference type="ARBA" id="ARBA00009046"/>
    </source>
</evidence>
<dbReference type="Pfam" id="PF22590">
    <property type="entry name" value="Cas3-like_C_2"/>
    <property type="match status" value="1"/>
</dbReference>
<dbReference type="PROSITE" id="PS51192">
    <property type="entry name" value="HELICASE_ATP_BIND_1"/>
    <property type="match status" value="1"/>
</dbReference>
<dbReference type="SMART" id="SM00487">
    <property type="entry name" value="DEXDc"/>
    <property type="match status" value="1"/>
</dbReference>
<comment type="similarity">
    <text evidence="1">In the N-terminal section; belongs to the CRISPR-associated nuclease Cas3-HD family.</text>
</comment>
<keyword evidence="8" id="KW-0067">ATP-binding</keyword>
<evidence type="ECO:0000256" key="4">
    <source>
        <dbReference type="ARBA" id="ARBA00022723"/>
    </source>
</evidence>
<keyword evidence="4" id="KW-0479">Metal-binding</keyword>
<dbReference type="CDD" id="cd09641">
    <property type="entry name" value="Cas3''_I"/>
    <property type="match status" value="1"/>
</dbReference>
<sequence length="789" mass="87424">MTHKQLPEFLAHIDQNCTPHSLHEHLLKVAALAAEKAAPFMAQDWAKLAGQWHDLGKYRPGFQQYIRQVNGVDAHIENKVGGREKTHSAAGALWAIQTLREKHGPGGELAARVFAYLIASHHAGLYDWDSGLAAELVKEDRRSELAEALAANPPDAILSAADFVPDLRNIPGGSAGFALWVRMLFSCLVDADFLDTEAFFDQAKPGCRQGFPSLGAMLAAFDEHMDTVEAQAADTQVNQLRADILRQCRDKAELPPGFFSLTVPTGGGKTLASLAFALRHAAKHSKRRIIYAIPYTSIIEQTADVFRSVFKSLGDEVLIEHHSQADADEKSENARSRLACENWDAPLIVTTNVQLFESLFAAKTSRCRKLHNIAGSVIVLDEAQQLPPEFLQPILDVLNLLVKHYDVSFVLCTATQPALSSTRYFDANRNLRGLDDVREIIDDPDALYAQLKRVNVELPADWSTPVSWESVAQSLQQEDCVLAIVNTRKAARELHRLMPPGTIHLSALMCGAHRTAVIDTIKARLKAKREGLDTEPLRVISTQLVEAGVDLDFPVVWRALAGLDSIAQAAGRCNREGRIEAGGRVVVFIPENQPKRGLQLAGIEACRSVLSGFSGDPLIQRELMHCYFKDFYARDLDKHKIATLLNSNAPPDERLVTAIFENLLEPRLMEKAIAKLAPSLSVQFREAARLFRLIEDDENASVVVRYAANRGELDMLLNTLKKDGPQRWLMRKLQRYTISISKREAERLIGRGLSLPMPGLYVQSADGLYHEQLGFLGDKDVFNPAAYAT</sequence>
<keyword evidence="13" id="KW-1185">Reference proteome</keyword>
<dbReference type="InterPro" id="IPR006483">
    <property type="entry name" value="CRISPR-assoc_Cas3_HD"/>
</dbReference>
<dbReference type="NCBIfam" id="TIGR01587">
    <property type="entry name" value="cas3_core"/>
    <property type="match status" value="1"/>
</dbReference>
<evidence type="ECO:0000256" key="6">
    <source>
        <dbReference type="ARBA" id="ARBA00022801"/>
    </source>
</evidence>
<name>A0ABV2CPE6_9RHOO</name>
<evidence type="ECO:0000313" key="13">
    <source>
        <dbReference type="Proteomes" id="UP001548590"/>
    </source>
</evidence>
<dbReference type="PROSITE" id="PS51643">
    <property type="entry name" value="HD_CAS3"/>
    <property type="match status" value="1"/>
</dbReference>
<protein>
    <submittedName>
        <fullName evidence="12">CRISPR-associated helicase Cas3</fullName>
    </submittedName>
</protein>
<dbReference type="RefSeq" id="WP_345924870.1">
    <property type="nucleotide sequence ID" value="NZ_JBDIVF010000002.1"/>
</dbReference>
<dbReference type="NCBIfam" id="TIGR01596">
    <property type="entry name" value="cas3_HD"/>
    <property type="match status" value="1"/>
</dbReference>
<feature type="domain" description="HD Cas3-type" evidence="11">
    <location>
        <begin position="15"/>
        <end position="194"/>
    </location>
</feature>
<comment type="caution">
    <text evidence="12">The sequence shown here is derived from an EMBL/GenBank/DDBJ whole genome shotgun (WGS) entry which is preliminary data.</text>
</comment>
<evidence type="ECO:0000256" key="1">
    <source>
        <dbReference type="ARBA" id="ARBA00006847"/>
    </source>
</evidence>
<gene>
    <name evidence="12" type="primary">cas3</name>
    <name evidence="12" type="ORF">ABVT11_08110</name>
</gene>
<accession>A0ABV2CPE6</accession>
<evidence type="ECO:0000313" key="12">
    <source>
        <dbReference type="EMBL" id="MET1489790.1"/>
    </source>
</evidence>
<dbReference type="InterPro" id="IPR014001">
    <property type="entry name" value="Helicase_ATP-bd"/>
</dbReference>
<dbReference type="InterPro" id="IPR011545">
    <property type="entry name" value="DEAD/DEAH_box_helicase_dom"/>
</dbReference>
<evidence type="ECO:0000259" key="11">
    <source>
        <dbReference type="PROSITE" id="PS51643"/>
    </source>
</evidence>
<feature type="domain" description="Helicase ATP-binding" evidence="10">
    <location>
        <begin position="250"/>
        <end position="434"/>
    </location>
</feature>